<dbReference type="InterPro" id="IPR011042">
    <property type="entry name" value="6-blade_b-propeller_TolB-like"/>
</dbReference>
<dbReference type="PANTHER" id="PTHR24104">
    <property type="entry name" value="E3 UBIQUITIN-PROTEIN LIGASE NHLRC1-RELATED"/>
    <property type="match status" value="1"/>
</dbReference>
<dbReference type="GO" id="GO:0008270">
    <property type="term" value="F:zinc ion binding"/>
    <property type="evidence" value="ECO:0007669"/>
    <property type="project" value="UniProtKB-KW"/>
</dbReference>
<feature type="coiled-coil region" evidence="2">
    <location>
        <begin position="38"/>
        <end position="65"/>
    </location>
</feature>
<reference evidence="3" key="1">
    <citation type="submission" date="2021-02" db="EMBL/GenBank/DDBJ databases">
        <authorList>
            <person name="Nowell W R."/>
        </authorList>
    </citation>
    <scope>NUCLEOTIDE SEQUENCE</scope>
</reference>
<dbReference type="Proteomes" id="UP000663845">
    <property type="component" value="Unassembled WGS sequence"/>
</dbReference>
<evidence type="ECO:0000313" key="3">
    <source>
        <dbReference type="EMBL" id="CAF1425799.1"/>
    </source>
</evidence>
<dbReference type="CDD" id="cd05819">
    <property type="entry name" value="NHL"/>
    <property type="match status" value="1"/>
</dbReference>
<name>A0A815MKE0_9BILA</name>
<feature type="non-terminal residue" evidence="3">
    <location>
        <position position="317"/>
    </location>
</feature>
<dbReference type="GO" id="GO:0061630">
    <property type="term" value="F:ubiquitin protein ligase activity"/>
    <property type="evidence" value="ECO:0007669"/>
    <property type="project" value="TreeGrafter"/>
</dbReference>
<dbReference type="Pfam" id="PF01436">
    <property type="entry name" value="NHL"/>
    <property type="match status" value="1"/>
</dbReference>
<dbReference type="InterPro" id="IPR050952">
    <property type="entry name" value="TRIM-NHL_E3_ligases"/>
</dbReference>
<organism evidence="3 4">
    <name type="scientific">Adineta steineri</name>
    <dbReference type="NCBI Taxonomy" id="433720"/>
    <lineage>
        <taxon>Eukaryota</taxon>
        <taxon>Metazoa</taxon>
        <taxon>Spiralia</taxon>
        <taxon>Gnathifera</taxon>
        <taxon>Rotifera</taxon>
        <taxon>Eurotatoria</taxon>
        <taxon>Bdelloidea</taxon>
        <taxon>Adinetida</taxon>
        <taxon>Adinetidae</taxon>
        <taxon>Adineta</taxon>
    </lineage>
</organism>
<gene>
    <name evidence="3" type="ORF">JYZ213_LOCUS39265</name>
</gene>
<dbReference type="InterPro" id="IPR001258">
    <property type="entry name" value="NHL_repeat"/>
</dbReference>
<sequence>MATANSTVQCSICNKENTTYLCRGCSKDYCFHHLKEHRQNLHKELDGIISDHQQLQQRINQQKQNPHNSSLIKEINQWETNAIEKILQTAQQCRETHLQLKLTQITEEFLLPTNISIQQGSQEFINKISVISSLEQVVKAKFNKWKQYGIIIGGGNGQGNQTNQLFCPEGIVIDHQNNIFIADFGNNRIVEWKSHSNNGQIIAGGNRNDQLRGPRDVIVDTTTNSLIISDSLNRRIIRWFRQNQIKQQILISDIVCFGLAIDKKNRFIYVSDWEKHEVRRWKEGDERGTIVAGGHGKGDRFNQLDHPTFIFVDKDDS</sequence>
<dbReference type="SUPFAM" id="SSF63829">
    <property type="entry name" value="Calcium-dependent phosphotriesterase"/>
    <property type="match status" value="1"/>
</dbReference>
<evidence type="ECO:0000256" key="1">
    <source>
        <dbReference type="ARBA" id="ARBA00022737"/>
    </source>
</evidence>
<keyword evidence="1" id="KW-0677">Repeat</keyword>
<keyword evidence="2" id="KW-0175">Coiled coil</keyword>
<comment type="caution">
    <text evidence="3">The sequence shown here is derived from an EMBL/GenBank/DDBJ whole genome shotgun (WGS) entry which is preliminary data.</text>
</comment>
<protein>
    <submittedName>
        <fullName evidence="3">Uncharacterized protein</fullName>
    </submittedName>
</protein>
<dbReference type="EMBL" id="CAJNOG010001253">
    <property type="protein sequence ID" value="CAF1425799.1"/>
    <property type="molecule type" value="Genomic_DNA"/>
</dbReference>
<proteinExistence type="predicted"/>
<dbReference type="GO" id="GO:0043161">
    <property type="term" value="P:proteasome-mediated ubiquitin-dependent protein catabolic process"/>
    <property type="evidence" value="ECO:0007669"/>
    <property type="project" value="TreeGrafter"/>
</dbReference>
<dbReference type="Gene3D" id="2.120.10.30">
    <property type="entry name" value="TolB, C-terminal domain"/>
    <property type="match status" value="1"/>
</dbReference>
<evidence type="ECO:0000313" key="4">
    <source>
        <dbReference type="Proteomes" id="UP000663845"/>
    </source>
</evidence>
<dbReference type="PANTHER" id="PTHR24104:SF25">
    <property type="entry name" value="PROTEIN LIN-41"/>
    <property type="match status" value="1"/>
</dbReference>
<dbReference type="GO" id="GO:0000209">
    <property type="term" value="P:protein polyubiquitination"/>
    <property type="evidence" value="ECO:0007669"/>
    <property type="project" value="TreeGrafter"/>
</dbReference>
<accession>A0A815MKE0</accession>
<evidence type="ECO:0000256" key="2">
    <source>
        <dbReference type="SAM" id="Coils"/>
    </source>
</evidence>
<dbReference type="AlphaFoldDB" id="A0A815MKE0"/>